<reference evidence="1 2" key="1">
    <citation type="submission" date="2024-04" db="EMBL/GenBank/DDBJ databases">
        <title>Tritrichomonas musculus Genome.</title>
        <authorList>
            <person name="Alves-Ferreira E."/>
            <person name="Grigg M."/>
            <person name="Lorenzi H."/>
            <person name="Galac M."/>
        </authorList>
    </citation>
    <scope>NUCLEOTIDE SEQUENCE [LARGE SCALE GENOMIC DNA]</scope>
    <source>
        <strain evidence="1 2">EAF2021</strain>
    </source>
</reference>
<evidence type="ECO:0000313" key="1">
    <source>
        <dbReference type="EMBL" id="KAK8896391.1"/>
    </source>
</evidence>
<dbReference type="Proteomes" id="UP001470230">
    <property type="component" value="Unassembled WGS sequence"/>
</dbReference>
<protein>
    <recommendedName>
        <fullName evidence="3">Surface antigen BspA-like</fullName>
    </recommendedName>
</protein>
<sequence length="539" mass="61898">MIARIFIPASVTELKDGWLGEIWSNISITISSENLNYKNFENKMIVVKSNPANDEFDSLILFNCDVSELTWTLNCSQLAGCVYLKYVDFLYGSEFRDDRENAFCRYSLESIQISATVNFFGPESFSDCSNLIIATFCEDSQLKSFMSGTFFNTSINEIFIPASIEELDDMCFNGMNFLKEITISDKNKHFTFLDDEKRVVAAKSDPSNEDYDVIVYAIRNIIKVVIPSFVRSIRPYAFSDCIKLIDIEFSEGSQLQSIGSSAFNMASFDEIVIPSHVNFIGEYAFNLCKNLNKIEFEKNSELIEFNCNLFNESAFESISFPDNFPRLSDGWCFKTSYLNNIYLSPENKNFVFPDEKKILLGKCDVKNDVYIKIVFVCRDVKEVSIPPYITNIGSSSFFNCLIERIKIPKSVNVIENSAFSNCKHLKFIEFEDGSESIFIDECSFRYISVENLVIPAKRAIIEPTSFLSSEKIKIIEFLGEDLSLFSLVSNQSLLLYQFQMLKIFQFQNTPLLMFKKILHFFPMLGRILINVNKRKCNEL</sequence>
<dbReference type="InterPro" id="IPR053139">
    <property type="entry name" value="Surface_bspA-like"/>
</dbReference>
<dbReference type="InterPro" id="IPR032675">
    <property type="entry name" value="LRR_dom_sf"/>
</dbReference>
<name>A0ABR2L026_9EUKA</name>
<comment type="caution">
    <text evidence="1">The sequence shown here is derived from an EMBL/GenBank/DDBJ whole genome shotgun (WGS) entry which is preliminary data.</text>
</comment>
<gene>
    <name evidence="1" type="ORF">M9Y10_014289</name>
</gene>
<evidence type="ECO:0000313" key="2">
    <source>
        <dbReference type="Proteomes" id="UP001470230"/>
    </source>
</evidence>
<dbReference type="PANTHER" id="PTHR45661:SF3">
    <property type="entry name" value="IG-LIKE DOMAIN-CONTAINING PROTEIN"/>
    <property type="match status" value="1"/>
</dbReference>
<dbReference type="Pfam" id="PF13306">
    <property type="entry name" value="LRR_5"/>
    <property type="match status" value="3"/>
</dbReference>
<dbReference type="EMBL" id="JAPFFF010000002">
    <property type="protein sequence ID" value="KAK8896391.1"/>
    <property type="molecule type" value="Genomic_DNA"/>
</dbReference>
<dbReference type="PANTHER" id="PTHR45661">
    <property type="entry name" value="SURFACE ANTIGEN"/>
    <property type="match status" value="1"/>
</dbReference>
<proteinExistence type="predicted"/>
<evidence type="ECO:0008006" key="3">
    <source>
        <dbReference type="Google" id="ProtNLM"/>
    </source>
</evidence>
<accession>A0ABR2L026</accession>
<dbReference type="Gene3D" id="3.80.10.10">
    <property type="entry name" value="Ribonuclease Inhibitor"/>
    <property type="match status" value="2"/>
</dbReference>
<keyword evidence="2" id="KW-1185">Reference proteome</keyword>
<dbReference type="SUPFAM" id="SSF52058">
    <property type="entry name" value="L domain-like"/>
    <property type="match status" value="1"/>
</dbReference>
<dbReference type="InterPro" id="IPR026906">
    <property type="entry name" value="LRR_5"/>
</dbReference>
<organism evidence="1 2">
    <name type="scientific">Tritrichomonas musculus</name>
    <dbReference type="NCBI Taxonomy" id="1915356"/>
    <lineage>
        <taxon>Eukaryota</taxon>
        <taxon>Metamonada</taxon>
        <taxon>Parabasalia</taxon>
        <taxon>Tritrichomonadida</taxon>
        <taxon>Tritrichomonadidae</taxon>
        <taxon>Tritrichomonas</taxon>
    </lineage>
</organism>